<comment type="caution">
    <text evidence="1">The sequence shown here is derived from an EMBL/GenBank/DDBJ whole genome shotgun (WGS) entry which is preliminary data.</text>
</comment>
<name>A0A6G3U6S2_9ACTN</name>
<reference evidence="1" key="1">
    <citation type="submission" date="2020-01" db="EMBL/GenBank/DDBJ databases">
        <title>Insect and environment-associated Actinomycetes.</title>
        <authorList>
            <person name="Currrie C."/>
            <person name="Chevrette M."/>
            <person name="Carlson C."/>
            <person name="Stubbendieck R."/>
            <person name="Wendt-Pienkowski E."/>
        </authorList>
    </citation>
    <scope>NUCLEOTIDE SEQUENCE</scope>
    <source>
        <strain evidence="1">SID7958</strain>
    </source>
</reference>
<dbReference type="AlphaFoldDB" id="A0A6G3U6S2"/>
<evidence type="ECO:0000313" key="1">
    <source>
        <dbReference type="EMBL" id="NEC82035.1"/>
    </source>
</evidence>
<organism evidence="1">
    <name type="scientific">Streptomyces sp. SID7958</name>
    <dbReference type="NCBI Taxonomy" id="2706093"/>
    <lineage>
        <taxon>Bacteria</taxon>
        <taxon>Bacillati</taxon>
        <taxon>Actinomycetota</taxon>
        <taxon>Actinomycetes</taxon>
        <taxon>Kitasatosporales</taxon>
        <taxon>Streptomycetaceae</taxon>
        <taxon>Streptomyces</taxon>
    </lineage>
</organism>
<dbReference type="EMBL" id="JAAGMU010001179">
    <property type="protein sequence ID" value="NEC82035.1"/>
    <property type="molecule type" value="Genomic_DNA"/>
</dbReference>
<gene>
    <name evidence="1" type="ORF">G3I38_23000</name>
</gene>
<dbReference type="InterPro" id="IPR023286">
    <property type="entry name" value="ABATE_dom_sf"/>
</dbReference>
<dbReference type="RefSeq" id="WP_203592323.1">
    <property type="nucleotide sequence ID" value="NZ_JAAGMU010001179.1"/>
</dbReference>
<protein>
    <submittedName>
        <fullName evidence="1">Uncharacterized protein</fullName>
    </submittedName>
</protein>
<dbReference type="InterPro" id="IPR010852">
    <property type="entry name" value="ABATE"/>
</dbReference>
<dbReference type="SUPFAM" id="SSF160904">
    <property type="entry name" value="Jann2411-like"/>
    <property type="match status" value="1"/>
</dbReference>
<feature type="non-terminal residue" evidence="1">
    <location>
        <position position="81"/>
    </location>
</feature>
<proteinExistence type="predicted"/>
<sequence>MALGTATAPYELRFDTGRVCLDLLATTHPAERLDSLPVLRAWITGSGLVPPGTALVHADASWPPAFRELRGRLAPLLRGRP</sequence>
<dbReference type="Pfam" id="PF07336">
    <property type="entry name" value="ABATE"/>
    <property type="match status" value="1"/>
</dbReference>
<accession>A0A6G3U6S2</accession>